<dbReference type="AlphaFoldDB" id="A0A4W3JH60"/>
<dbReference type="InterPro" id="IPR016461">
    <property type="entry name" value="COMT-like"/>
</dbReference>
<dbReference type="GO" id="GO:0046983">
    <property type="term" value="F:protein dimerization activity"/>
    <property type="evidence" value="ECO:0007669"/>
    <property type="project" value="InterPro"/>
</dbReference>
<evidence type="ECO:0000256" key="9">
    <source>
        <dbReference type="ARBA" id="ARBA00043054"/>
    </source>
</evidence>
<dbReference type="Gene3D" id="1.10.10.10">
    <property type="entry name" value="Winged helix-like DNA-binding domain superfamily/Winged helix DNA-binding domain"/>
    <property type="match status" value="1"/>
</dbReference>
<evidence type="ECO:0000256" key="2">
    <source>
        <dbReference type="ARBA" id="ARBA00022603"/>
    </source>
</evidence>
<dbReference type="FunFam" id="3.40.50.150:FF:000146">
    <property type="entry name" value="Acetylserotonin O-methyltransferase"/>
    <property type="match status" value="1"/>
</dbReference>
<evidence type="ECO:0000256" key="11">
    <source>
        <dbReference type="PIRSR" id="PIRSR005739-1"/>
    </source>
</evidence>
<dbReference type="EC" id="2.1.1.4" evidence="7"/>
<dbReference type="STRING" id="7868.ENSCMIP00000038766"/>
<evidence type="ECO:0000256" key="5">
    <source>
        <dbReference type="ARBA" id="ARBA00037645"/>
    </source>
</evidence>
<reference evidence="14" key="5">
    <citation type="submission" date="2025-09" db="UniProtKB">
        <authorList>
            <consortium name="Ensembl"/>
        </authorList>
    </citation>
    <scope>IDENTIFICATION</scope>
</reference>
<evidence type="ECO:0000256" key="1">
    <source>
        <dbReference type="ARBA" id="ARBA00011738"/>
    </source>
</evidence>
<dbReference type="SUPFAM" id="SSF53335">
    <property type="entry name" value="S-adenosyl-L-methionine-dependent methyltransferases"/>
    <property type="match status" value="1"/>
</dbReference>
<evidence type="ECO:0000313" key="14">
    <source>
        <dbReference type="Ensembl" id="ENSCMIP00000038766.1"/>
    </source>
</evidence>
<comment type="function">
    <text evidence="5">Catalyzes the transfer of a methyl group onto N-acetylserotonin, producing melatonin (N-acetyl-5-methoxytryptamine).</text>
</comment>
<evidence type="ECO:0000256" key="4">
    <source>
        <dbReference type="ARBA" id="ARBA00022691"/>
    </source>
</evidence>
<dbReference type="GO" id="GO:0017096">
    <property type="term" value="F:acetylserotonin O-methyltransferase activity"/>
    <property type="evidence" value="ECO:0007669"/>
    <property type="project" value="UniProtKB-EC"/>
</dbReference>
<dbReference type="InterPro" id="IPR012967">
    <property type="entry name" value="COMT_dimerisation"/>
</dbReference>
<dbReference type="PANTHER" id="PTHR43712:SF2">
    <property type="entry name" value="O-METHYLTRANSFERASE CICE"/>
    <property type="match status" value="1"/>
</dbReference>
<keyword evidence="4" id="KW-0949">S-adenosyl-L-methionine</keyword>
<evidence type="ECO:0000259" key="12">
    <source>
        <dbReference type="Pfam" id="PF00891"/>
    </source>
</evidence>
<dbReference type="GO" id="GO:0032259">
    <property type="term" value="P:methylation"/>
    <property type="evidence" value="ECO:0007669"/>
    <property type="project" value="UniProtKB-KW"/>
</dbReference>
<dbReference type="InterPro" id="IPR001077">
    <property type="entry name" value="COMT_C"/>
</dbReference>
<dbReference type="GeneTree" id="ENSGT00940000161561"/>
<dbReference type="FunCoup" id="A0A4W3JH60">
    <property type="interactions" value="4"/>
</dbReference>
<dbReference type="InterPro" id="IPR036388">
    <property type="entry name" value="WH-like_DNA-bd_sf"/>
</dbReference>
<dbReference type="Gene3D" id="3.40.50.150">
    <property type="entry name" value="Vaccinia Virus protein VP39"/>
    <property type="match status" value="1"/>
</dbReference>
<keyword evidence="10" id="KW-0471">Melatonin biosynthesis</keyword>
<dbReference type="PANTHER" id="PTHR43712">
    <property type="entry name" value="PUTATIVE (AFU_ORTHOLOGUE AFUA_4G14580)-RELATED"/>
    <property type="match status" value="1"/>
</dbReference>
<keyword evidence="3" id="KW-0808">Transferase</keyword>
<feature type="active site" description="Proton acceptor" evidence="11">
    <location>
        <position position="251"/>
    </location>
</feature>
<dbReference type="InParanoid" id="A0A4W3JH60"/>
<reference evidence="15" key="3">
    <citation type="journal article" date="2014" name="Nature">
        <title>Elephant shark genome provides unique insights into gnathostome evolution.</title>
        <authorList>
            <consortium name="International Elephant Shark Genome Sequencing Consortium"/>
            <person name="Venkatesh B."/>
            <person name="Lee A.P."/>
            <person name="Ravi V."/>
            <person name="Maurya A.K."/>
            <person name="Lian M.M."/>
            <person name="Swann J.B."/>
            <person name="Ohta Y."/>
            <person name="Flajnik M.F."/>
            <person name="Sutoh Y."/>
            <person name="Kasahara M."/>
            <person name="Hoon S."/>
            <person name="Gangu V."/>
            <person name="Roy S.W."/>
            <person name="Irimia M."/>
            <person name="Korzh V."/>
            <person name="Kondrychyn I."/>
            <person name="Lim Z.W."/>
            <person name="Tay B.H."/>
            <person name="Tohari S."/>
            <person name="Kong K.W."/>
            <person name="Ho S."/>
            <person name="Lorente-Galdos B."/>
            <person name="Quilez J."/>
            <person name="Marques-Bonet T."/>
            <person name="Raney B.J."/>
            <person name="Ingham P.W."/>
            <person name="Tay A."/>
            <person name="Hillier L.W."/>
            <person name="Minx P."/>
            <person name="Boehm T."/>
            <person name="Wilson R.K."/>
            <person name="Brenner S."/>
            <person name="Warren W.C."/>
        </authorList>
    </citation>
    <scope>NUCLEOTIDE SEQUENCE [LARGE SCALE GENOMIC DNA]</scope>
</reference>
<dbReference type="GO" id="GO:0030187">
    <property type="term" value="P:melatonin biosynthetic process"/>
    <property type="evidence" value="ECO:0007669"/>
    <property type="project" value="UniProtKB-KW"/>
</dbReference>
<reference evidence="15" key="2">
    <citation type="journal article" date="2007" name="PLoS Biol.">
        <title>Survey sequencing and comparative analysis of the elephant shark (Callorhinchus milii) genome.</title>
        <authorList>
            <person name="Venkatesh B."/>
            <person name="Kirkness E.F."/>
            <person name="Loh Y.H."/>
            <person name="Halpern A.L."/>
            <person name="Lee A.P."/>
            <person name="Johnson J."/>
            <person name="Dandona N."/>
            <person name="Viswanathan L.D."/>
            <person name="Tay A."/>
            <person name="Venter J.C."/>
            <person name="Strausberg R.L."/>
            <person name="Brenner S."/>
        </authorList>
    </citation>
    <scope>NUCLEOTIDE SEQUENCE [LARGE SCALE GENOMIC DNA]</scope>
</reference>
<reference evidence="15" key="1">
    <citation type="journal article" date="2006" name="Science">
        <title>Ancient noncoding elements conserved in the human genome.</title>
        <authorList>
            <person name="Venkatesh B."/>
            <person name="Kirkness E.F."/>
            <person name="Loh Y.H."/>
            <person name="Halpern A.L."/>
            <person name="Lee A.P."/>
            <person name="Johnson J."/>
            <person name="Dandona N."/>
            <person name="Viswanathan L.D."/>
            <person name="Tay A."/>
            <person name="Venter J.C."/>
            <person name="Strausberg R.L."/>
            <person name="Brenner S."/>
        </authorList>
    </citation>
    <scope>NUCLEOTIDE SEQUENCE [LARGE SCALE GENOMIC DNA]</scope>
</reference>
<evidence type="ECO:0000256" key="7">
    <source>
        <dbReference type="ARBA" id="ARBA00039116"/>
    </source>
</evidence>
<dbReference type="FunFam" id="1.10.10.10:FF:000358">
    <property type="entry name" value="Acetylserotonin O-methyltransferase"/>
    <property type="match status" value="1"/>
</dbReference>
<comment type="pathway">
    <text evidence="6">Aromatic compound metabolism; melatonin biosynthesis; melatonin from serotonin: step 1/2.</text>
</comment>
<dbReference type="Ensembl" id="ENSCMIT00000039318.1">
    <property type="protein sequence ID" value="ENSCMIP00000038766.1"/>
    <property type="gene ID" value="ENSCMIG00000016260.1"/>
</dbReference>
<dbReference type="InterPro" id="IPR029063">
    <property type="entry name" value="SAM-dependent_MTases_sf"/>
</dbReference>
<evidence type="ECO:0000256" key="8">
    <source>
        <dbReference type="ARBA" id="ARBA00040730"/>
    </source>
</evidence>
<reference evidence="14" key="4">
    <citation type="submission" date="2025-08" db="UniProtKB">
        <authorList>
            <consortium name="Ensembl"/>
        </authorList>
    </citation>
    <scope>IDENTIFICATION</scope>
</reference>
<name>A0A4W3JH60_CALMI</name>
<feature type="domain" description="O-methyltransferase C-terminal" evidence="12">
    <location>
        <begin position="113"/>
        <end position="323"/>
    </location>
</feature>
<evidence type="ECO:0000313" key="15">
    <source>
        <dbReference type="Proteomes" id="UP000314986"/>
    </source>
</evidence>
<evidence type="ECO:0000256" key="6">
    <source>
        <dbReference type="ARBA" id="ARBA00037926"/>
    </source>
</evidence>
<dbReference type="PIRSF" id="PIRSF005739">
    <property type="entry name" value="O-mtase"/>
    <property type="match status" value="1"/>
</dbReference>
<dbReference type="OMA" id="FWPYVFG"/>
<sequence>MNLSARTLGETPFSFTTRTMFAACELGVFDLLLEAGCPLSSKAIAKQLGASTDGIDRLLTACVGLQLLQVERHQQGEVLYGNTGISKIYLTKSSPKTLYHSIQYESQTIYRCWFYLTDAIREGKNQYKRAFGVSAEEIFDALYRSDEEMMKFMQLMNSVWNVCGTDVVTAFDLSGFTTIFDLGGCTGAIAKECLSAYSQARVTIYDLPKVVKMAKEHFVAQEETRISFHEGDFFNDPIPNADLYILARVIHDWTEEKCVQLLTRVNKAGRPGAGVLLIEALLNEDRSGPLSTQLYSLNMLVQTEGRERTAIEYTALLEGAGYRDVQVRRTGKLYDAILGRK</sequence>
<dbReference type="InterPro" id="IPR036390">
    <property type="entry name" value="WH_DNA-bd_sf"/>
</dbReference>
<organism evidence="14 15">
    <name type="scientific">Callorhinchus milii</name>
    <name type="common">Ghost shark</name>
    <dbReference type="NCBI Taxonomy" id="7868"/>
    <lineage>
        <taxon>Eukaryota</taxon>
        <taxon>Metazoa</taxon>
        <taxon>Chordata</taxon>
        <taxon>Craniata</taxon>
        <taxon>Vertebrata</taxon>
        <taxon>Chondrichthyes</taxon>
        <taxon>Holocephali</taxon>
        <taxon>Chimaeriformes</taxon>
        <taxon>Callorhinchidae</taxon>
        <taxon>Callorhinchus</taxon>
    </lineage>
</organism>
<dbReference type="PROSITE" id="PS51683">
    <property type="entry name" value="SAM_OMT_II"/>
    <property type="match status" value="1"/>
</dbReference>
<protein>
    <recommendedName>
        <fullName evidence="8">Acetylserotonin O-methyltransferase</fullName>
        <ecNumber evidence="7">2.1.1.4</ecNumber>
    </recommendedName>
    <alternativeName>
        <fullName evidence="9">Hydroxyindole O-methyltransferase</fullName>
    </alternativeName>
</protein>
<evidence type="ECO:0000256" key="3">
    <source>
        <dbReference type="ARBA" id="ARBA00022679"/>
    </source>
</evidence>
<dbReference type="Proteomes" id="UP000314986">
    <property type="component" value="Unassembled WGS sequence"/>
</dbReference>
<accession>A0A4W3JH60</accession>
<evidence type="ECO:0000256" key="10">
    <source>
        <dbReference type="ARBA" id="ARBA00043260"/>
    </source>
</evidence>
<keyword evidence="15" id="KW-1185">Reference proteome</keyword>
<keyword evidence="2" id="KW-0489">Methyltransferase</keyword>
<dbReference type="Pfam" id="PF00891">
    <property type="entry name" value="Methyltransf_2"/>
    <property type="match status" value="1"/>
</dbReference>
<feature type="domain" description="O-methyltransferase dimerisation" evidence="13">
    <location>
        <begin position="17"/>
        <end position="91"/>
    </location>
</feature>
<dbReference type="SUPFAM" id="SSF46785">
    <property type="entry name" value="Winged helix' DNA-binding domain"/>
    <property type="match status" value="1"/>
</dbReference>
<dbReference type="Pfam" id="PF08100">
    <property type="entry name" value="Dimerisation"/>
    <property type="match status" value="1"/>
</dbReference>
<proteinExistence type="predicted"/>
<comment type="subunit">
    <text evidence="1">Homodimer.</text>
</comment>
<evidence type="ECO:0000259" key="13">
    <source>
        <dbReference type="Pfam" id="PF08100"/>
    </source>
</evidence>